<feature type="transmembrane region" description="Helical" evidence="4">
    <location>
        <begin position="222"/>
        <end position="243"/>
    </location>
</feature>
<evidence type="ECO:0000256" key="1">
    <source>
        <dbReference type="ARBA" id="ARBA00022692"/>
    </source>
</evidence>
<dbReference type="SUPFAM" id="SSF103473">
    <property type="entry name" value="MFS general substrate transporter"/>
    <property type="match status" value="1"/>
</dbReference>
<feature type="transmembrane region" description="Helical" evidence="4">
    <location>
        <begin position="75"/>
        <end position="94"/>
    </location>
</feature>
<protein>
    <recommendedName>
        <fullName evidence="7">MFS transporter</fullName>
    </recommendedName>
</protein>
<dbReference type="Gene3D" id="1.20.1250.20">
    <property type="entry name" value="MFS general substrate transporter like domains"/>
    <property type="match status" value="1"/>
</dbReference>
<evidence type="ECO:0000313" key="5">
    <source>
        <dbReference type="EMBL" id="QJR14880.1"/>
    </source>
</evidence>
<feature type="transmembrane region" description="Helical" evidence="4">
    <location>
        <begin position="15"/>
        <end position="36"/>
    </location>
</feature>
<feature type="transmembrane region" description="Helical" evidence="4">
    <location>
        <begin position="277"/>
        <end position="300"/>
    </location>
</feature>
<dbReference type="GO" id="GO:0022857">
    <property type="term" value="F:transmembrane transporter activity"/>
    <property type="evidence" value="ECO:0007669"/>
    <property type="project" value="InterPro"/>
</dbReference>
<feature type="transmembrane region" description="Helical" evidence="4">
    <location>
        <begin position="106"/>
        <end position="127"/>
    </location>
</feature>
<reference evidence="5 6" key="1">
    <citation type="submission" date="2020-04" db="EMBL/GenBank/DDBJ databases">
        <title>Usitatibacter rugosus gen. nov., sp. nov. and Usitatibacter palustris sp. nov., novel members of Usitatibacteraceae fam. nov. within the order Nitrosomonadales isolated from soil.</title>
        <authorList>
            <person name="Huber K.J."/>
            <person name="Neumann-Schaal M."/>
            <person name="Geppert A."/>
            <person name="Luckner M."/>
            <person name="Wanner G."/>
            <person name="Overmann J."/>
        </authorList>
    </citation>
    <scope>NUCLEOTIDE SEQUENCE [LARGE SCALE GENOMIC DNA]</scope>
    <source>
        <strain evidence="5 6">Swamp67</strain>
    </source>
</reference>
<feature type="transmembrane region" description="Helical" evidence="4">
    <location>
        <begin position="133"/>
        <end position="158"/>
    </location>
</feature>
<keyword evidence="2 4" id="KW-1133">Transmembrane helix</keyword>
<dbReference type="Proteomes" id="UP000503096">
    <property type="component" value="Chromosome"/>
</dbReference>
<organism evidence="5 6">
    <name type="scientific">Usitatibacter palustris</name>
    <dbReference type="NCBI Taxonomy" id="2732487"/>
    <lineage>
        <taxon>Bacteria</taxon>
        <taxon>Pseudomonadati</taxon>
        <taxon>Pseudomonadota</taxon>
        <taxon>Betaproteobacteria</taxon>
        <taxon>Nitrosomonadales</taxon>
        <taxon>Usitatibacteraceae</taxon>
        <taxon>Usitatibacter</taxon>
    </lineage>
</organism>
<dbReference type="GO" id="GO:0005886">
    <property type="term" value="C:plasma membrane"/>
    <property type="evidence" value="ECO:0007669"/>
    <property type="project" value="TreeGrafter"/>
</dbReference>
<dbReference type="InParanoid" id="A0A6M4H5V4"/>
<evidence type="ECO:0000256" key="3">
    <source>
        <dbReference type="ARBA" id="ARBA00023136"/>
    </source>
</evidence>
<gene>
    <name evidence="5" type="ORF">DSM104440_01695</name>
</gene>
<proteinExistence type="predicted"/>
<dbReference type="InterPro" id="IPR036259">
    <property type="entry name" value="MFS_trans_sf"/>
</dbReference>
<feature type="transmembrane region" description="Helical" evidence="4">
    <location>
        <begin position="312"/>
        <end position="336"/>
    </location>
</feature>
<dbReference type="EMBL" id="CP053073">
    <property type="protein sequence ID" value="QJR14880.1"/>
    <property type="molecule type" value="Genomic_DNA"/>
</dbReference>
<sequence>MLGDLQRELNLPADAIGAITSSVQLGFIAGTLVFAALNVADRFAPARVFLACALLAALANALVIATPALDHPYGAILALRFAVGFFLAGIYPVGMRIAAGWYREGLGAALGYLVGALVLGTAFPHLLKGLGHAMPWGTVLAALSVVAVAGGIAIAMFVPDGPHAKRGAPFDPRAFITIFSSRDLRASAFGYFGHMWELYTFWAFVPLLLVAHASRHGEVYNVPAWAFAIIAAGALGCIGGGLVSRLKGSAPVAFWQLAASGTCCLALPFAIHWPAPAFLAYLVAWGIFVVGDSPQFSALTAGNAPRERVGSALTLVNCIGFAITIPSIAMVAALANRLPADWWFLPVAIGPLFGLFAMRRLLRKSPA</sequence>
<evidence type="ECO:0000256" key="2">
    <source>
        <dbReference type="ARBA" id="ARBA00022989"/>
    </source>
</evidence>
<name>A0A6M4H5V4_9PROT</name>
<dbReference type="PANTHER" id="PTHR23521:SF3">
    <property type="entry name" value="MFS TRANSPORTER"/>
    <property type="match status" value="1"/>
</dbReference>
<dbReference type="RefSeq" id="WP_212758271.1">
    <property type="nucleotide sequence ID" value="NZ_CP053073.1"/>
</dbReference>
<feature type="transmembrane region" description="Helical" evidence="4">
    <location>
        <begin position="188"/>
        <end position="210"/>
    </location>
</feature>
<dbReference type="AlphaFoldDB" id="A0A6M4H5V4"/>
<dbReference type="KEGG" id="upl:DSM104440_01695"/>
<keyword evidence="1 4" id="KW-0812">Transmembrane</keyword>
<feature type="transmembrane region" description="Helical" evidence="4">
    <location>
        <begin position="252"/>
        <end position="271"/>
    </location>
</feature>
<feature type="transmembrane region" description="Helical" evidence="4">
    <location>
        <begin position="48"/>
        <end position="69"/>
    </location>
</feature>
<evidence type="ECO:0008006" key="7">
    <source>
        <dbReference type="Google" id="ProtNLM"/>
    </source>
</evidence>
<dbReference type="Pfam" id="PF07690">
    <property type="entry name" value="MFS_1"/>
    <property type="match status" value="1"/>
</dbReference>
<evidence type="ECO:0000256" key="4">
    <source>
        <dbReference type="SAM" id="Phobius"/>
    </source>
</evidence>
<keyword evidence="6" id="KW-1185">Reference proteome</keyword>
<dbReference type="InterPro" id="IPR011701">
    <property type="entry name" value="MFS"/>
</dbReference>
<evidence type="ECO:0000313" key="6">
    <source>
        <dbReference type="Proteomes" id="UP000503096"/>
    </source>
</evidence>
<feature type="transmembrane region" description="Helical" evidence="4">
    <location>
        <begin position="342"/>
        <end position="362"/>
    </location>
</feature>
<accession>A0A6M4H5V4</accession>
<dbReference type="PANTHER" id="PTHR23521">
    <property type="entry name" value="TRANSPORTER MFS SUPERFAMILY"/>
    <property type="match status" value="1"/>
</dbReference>
<keyword evidence="3 4" id="KW-0472">Membrane</keyword>